<dbReference type="STRING" id="1797513.A2782_02260"/>
<name>A0A1G1V089_9BACT</name>
<gene>
    <name evidence="2" type="ORF">A2782_02260</name>
</gene>
<proteinExistence type="predicted"/>
<dbReference type="SUPFAM" id="SSF55811">
    <property type="entry name" value="Nudix"/>
    <property type="match status" value="1"/>
</dbReference>
<dbReference type="InterPro" id="IPR000086">
    <property type="entry name" value="NUDIX_hydrolase_dom"/>
</dbReference>
<dbReference type="AlphaFoldDB" id="A0A1G1V089"/>
<dbReference type="InterPro" id="IPR015797">
    <property type="entry name" value="NUDIX_hydrolase-like_dom_sf"/>
</dbReference>
<sequence>MVYQFLVQLPHSSLRAQRGNLLLPTIFHFLSNLLRKNFLATSSAPLAKNFLFSRITLKVYALAQLIARLYFQTHLLESRVVSTERRESTLPRVEVYRALIVNQSGQVLLGLRAANDGWAANQWEAFGGKREPGQAVGDVLPTEVMEEAGLSVSFGNEPIYTASGALKGKLYIVQYHLAWITGGKLKLNEEHQKPSWFSLEDALSLENLTDQARSAITALQQVRG</sequence>
<comment type="caution">
    <text evidence="2">The sequence shown here is derived from an EMBL/GenBank/DDBJ whole genome shotgun (WGS) entry which is preliminary data.</text>
</comment>
<dbReference type="Proteomes" id="UP000177967">
    <property type="component" value="Unassembled WGS sequence"/>
</dbReference>
<dbReference type="EMBL" id="MHBW01000020">
    <property type="protein sequence ID" value="OGY08788.1"/>
    <property type="molecule type" value="Genomic_DNA"/>
</dbReference>
<evidence type="ECO:0000313" key="2">
    <source>
        <dbReference type="EMBL" id="OGY08788.1"/>
    </source>
</evidence>
<dbReference type="Gene3D" id="3.90.79.10">
    <property type="entry name" value="Nucleoside Triphosphate Pyrophosphohydrolase"/>
    <property type="match status" value="1"/>
</dbReference>
<reference evidence="2 3" key="1">
    <citation type="journal article" date="2016" name="Nat. Commun.">
        <title>Thousands of microbial genomes shed light on interconnected biogeochemical processes in an aquifer system.</title>
        <authorList>
            <person name="Anantharaman K."/>
            <person name="Brown C.T."/>
            <person name="Hug L.A."/>
            <person name="Sharon I."/>
            <person name="Castelle C.J."/>
            <person name="Probst A.J."/>
            <person name="Thomas B.C."/>
            <person name="Singh A."/>
            <person name="Wilkins M.J."/>
            <person name="Karaoz U."/>
            <person name="Brodie E.L."/>
            <person name="Williams K.H."/>
            <person name="Hubbard S.S."/>
            <person name="Banfield J.F."/>
        </authorList>
    </citation>
    <scope>NUCLEOTIDE SEQUENCE [LARGE SCALE GENOMIC DNA]</scope>
</reference>
<dbReference type="PROSITE" id="PS51462">
    <property type="entry name" value="NUDIX"/>
    <property type="match status" value="1"/>
</dbReference>
<evidence type="ECO:0000259" key="1">
    <source>
        <dbReference type="PROSITE" id="PS51462"/>
    </source>
</evidence>
<feature type="domain" description="Nudix hydrolase" evidence="1">
    <location>
        <begin position="91"/>
        <end position="219"/>
    </location>
</feature>
<accession>A0A1G1V089</accession>
<protein>
    <recommendedName>
        <fullName evidence="1">Nudix hydrolase domain-containing protein</fullName>
    </recommendedName>
</protein>
<organism evidence="2 3">
    <name type="scientific">Candidatus Blackburnbacteria bacterium RIFCSPHIGHO2_01_FULL_43_15b</name>
    <dbReference type="NCBI Taxonomy" id="1797513"/>
    <lineage>
        <taxon>Bacteria</taxon>
        <taxon>Candidatus Blackburniibacteriota</taxon>
    </lineage>
</organism>
<dbReference type="Pfam" id="PF00293">
    <property type="entry name" value="NUDIX"/>
    <property type="match status" value="1"/>
</dbReference>
<evidence type="ECO:0000313" key="3">
    <source>
        <dbReference type="Proteomes" id="UP000177967"/>
    </source>
</evidence>